<evidence type="ECO:0000313" key="5">
    <source>
        <dbReference type="Proteomes" id="UP000199691"/>
    </source>
</evidence>
<evidence type="ECO:0000313" key="4">
    <source>
        <dbReference type="EMBL" id="SDO60404.1"/>
    </source>
</evidence>
<dbReference type="PRINTS" id="PR00412">
    <property type="entry name" value="EPOXHYDRLASE"/>
</dbReference>
<feature type="domain" description="AB hydrolase-1" evidence="3">
    <location>
        <begin position="39"/>
        <end position="276"/>
    </location>
</feature>
<organism evidence="4 5">
    <name type="scientific">Lentzea jiangxiensis</name>
    <dbReference type="NCBI Taxonomy" id="641025"/>
    <lineage>
        <taxon>Bacteria</taxon>
        <taxon>Bacillati</taxon>
        <taxon>Actinomycetota</taxon>
        <taxon>Actinomycetes</taxon>
        <taxon>Pseudonocardiales</taxon>
        <taxon>Pseudonocardiaceae</taxon>
        <taxon>Lentzea</taxon>
    </lineage>
</organism>
<evidence type="ECO:0000259" key="3">
    <source>
        <dbReference type="Pfam" id="PF00561"/>
    </source>
</evidence>
<dbReference type="Gene3D" id="3.40.50.1820">
    <property type="entry name" value="alpha/beta hydrolase"/>
    <property type="match status" value="1"/>
</dbReference>
<keyword evidence="5" id="KW-1185">Reference proteome</keyword>
<dbReference type="PANTHER" id="PTHR43433">
    <property type="entry name" value="HYDROLASE, ALPHA/BETA FOLD FAMILY PROTEIN"/>
    <property type="match status" value="1"/>
</dbReference>
<accession>A0A1H0KWJ0</accession>
<dbReference type="GO" id="GO:0004601">
    <property type="term" value="F:peroxidase activity"/>
    <property type="evidence" value="ECO:0007669"/>
    <property type="project" value="UniProtKB-KW"/>
</dbReference>
<dbReference type="EMBL" id="FNIX01000003">
    <property type="protein sequence ID" value="SDO60404.1"/>
    <property type="molecule type" value="Genomic_DNA"/>
</dbReference>
<reference evidence="5" key="1">
    <citation type="submission" date="2016-10" db="EMBL/GenBank/DDBJ databases">
        <authorList>
            <person name="Varghese N."/>
            <person name="Submissions S."/>
        </authorList>
    </citation>
    <scope>NUCLEOTIDE SEQUENCE [LARGE SCALE GENOMIC DNA]</scope>
    <source>
        <strain evidence="5">CGMCC 4.6609</strain>
    </source>
</reference>
<protein>
    <submittedName>
        <fullName evidence="4">Peroxiredoxin</fullName>
    </submittedName>
</protein>
<keyword evidence="1" id="KW-0575">Peroxidase</keyword>
<evidence type="ECO:0000256" key="2">
    <source>
        <dbReference type="ARBA" id="ARBA00038128"/>
    </source>
</evidence>
<dbReference type="Pfam" id="PF00561">
    <property type="entry name" value="Abhydrolase_1"/>
    <property type="match status" value="1"/>
</dbReference>
<dbReference type="FunFam" id="3.40.50.1820:FF:000205">
    <property type="entry name" value="Non-haem bromoperoxidase BPO-A2"/>
    <property type="match status" value="1"/>
</dbReference>
<dbReference type="RefSeq" id="WP_245733352.1">
    <property type="nucleotide sequence ID" value="NZ_FNIX01000003.1"/>
</dbReference>
<dbReference type="InterPro" id="IPR000639">
    <property type="entry name" value="Epox_hydrolase-like"/>
</dbReference>
<dbReference type="PANTHER" id="PTHR43433:SF4">
    <property type="entry name" value="NON-HEME CHLOROPEROXIDASE-RELATED"/>
    <property type="match status" value="1"/>
</dbReference>
<comment type="similarity">
    <text evidence="2">Belongs to the AB hydrolase superfamily. Bacterial non-heme haloperoxidase / perhydrolase family.</text>
</comment>
<dbReference type="PRINTS" id="PR00111">
    <property type="entry name" value="ABHYDROLASE"/>
</dbReference>
<dbReference type="InterPro" id="IPR050471">
    <property type="entry name" value="AB_hydrolase"/>
</dbReference>
<name>A0A1H0KWJ0_9PSEU</name>
<dbReference type="InterPro" id="IPR000073">
    <property type="entry name" value="AB_hydrolase_1"/>
</dbReference>
<keyword evidence="1" id="KW-0560">Oxidoreductase</keyword>
<dbReference type="InterPro" id="IPR029058">
    <property type="entry name" value="AB_hydrolase_fold"/>
</dbReference>
<sequence length="290" mass="31485">MPGSHTADGREGTMGTITVGTEGSTDVELYYEDHGSGQPVVLIHGYPLDGQSWEKQTDALVKAGYRVITYDRRGFGRSSKTMTGYDYDTFAGDLDKVLTQLDLNDVVLVGFSMGSGEVARYLGTYGSQRVAKAAFLGALQPFLLQTDDNPAGVPQSVFDGIAEQAEADRYAWYENFFVDFFNTDETLGSRLSDAALRANWATAIASAPVAAYACVPAWLTDFRADVERIDVPSLILHGTADRILPIDATAREFRRRLPGARYVEIDGAPHGLLLTHAAEVNAALLAFLTD</sequence>
<dbReference type="Proteomes" id="UP000199691">
    <property type="component" value="Unassembled WGS sequence"/>
</dbReference>
<gene>
    <name evidence="4" type="ORF">SAMN05421507_10397</name>
</gene>
<dbReference type="AlphaFoldDB" id="A0A1H0KWJ0"/>
<proteinExistence type="inferred from homology"/>
<dbReference type="SUPFAM" id="SSF53474">
    <property type="entry name" value="alpha/beta-Hydrolases"/>
    <property type="match status" value="1"/>
</dbReference>
<evidence type="ECO:0000256" key="1">
    <source>
        <dbReference type="ARBA" id="ARBA00022559"/>
    </source>
</evidence>
<dbReference type="STRING" id="641025.SAMN05421507_10397"/>